<dbReference type="PRINTS" id="PR00811">
    <property type="entry name" value="BCTERIALGSPD"/>
</dbReference>
<accession>A0A2P1P8G4</accession>
<dbReference type="InterPro" id="IPR011514">
    <property type="entry name" value="Secretin_N_2"/>
</dbReference>
<dbReference type="InterPro" id="IPR050810">
    <property type="entry name" value="Bact_Secretion_Sys_Channel"/>
</dbReference>
<dbReference type="PROSITE" id="PS51257">
    <property type="entry name" value="PROKAR_LIPOPROTEIN"/>
    <property type="match status" value="1"/>
</dbReference>
<dbReference type="PANTHER" id="PTHR30332">
    <property type="entry name" value="PROBABLE GENERAL SECRETION PATHWAY PROTEIN D"/>
    <property type="match status" value="1"/>
</dbReference>
<evidence type="ECO:0000256" key="1">
    <source>
        <dbReference type="SAM" id="MobiDB-lite"/>
    </source>
</evidence>
<dbReference type="PANTHER" id="PTHR30332:SF17">
    <property type="entry name" value="TYPE IV PILIATION SYSTEM PROTEIN DR_0774-RELATED"/>
    <property type="match status" value="1"/>
</dbReference>
<evidence type="ECO:0000313" key="4">
    <source>
        <dbReference type="EMBL" id="AVP87535.1"/>
    </source>
</evidence>
<dbReference type="OrthoDB" id="9775455at2"/>
<dbReference type="Pfam" id="PF00263">
    <property type="entry name" value="Secretin"/>
    <property type="match status" value="1"/>
</dbReference>
<dbReference type="GO" id="GO:0009297">
    <property type="term" value="P:pilus assembly"/>
    <property type="evidence" value="ECO:0007669"/>
    <property type="project" value="InterPro"/>
</dbReference>
<evidence type="ECO:0000259" key="3">
    <source>
        <dbReference type="Pfam" id="PF07655"/>
    </source>
</evidence>
<gene>
    <name evidence="4" type="ORF">phytr_5930</name>
</gene>
<protein>
    <submittedName>
        <fullName evidence="4">MSHA biogenesis protein MshL</fullName>
    </submittedName>
</protein>
<reference evidence="4 5" key="1">
    <citation type="submission" date="2018-03" db="EMBL/GenBank/DDBJ databases">
        <title>A gene transfer event suggests a long-term partnership between eustigmatophyte algae and a novel lineage of endosymbiotic bacteria.</title>
        <authorList>
            <person name="Yurchenko T."/>
            <person name="Sevcikova T."/>
            <person name="Pribyl P."/>
            <person name="El Karkouri K."/>
            <person name="Klimes V."/>
            <person name="Amaral R."/>
            <person name="Zbrankova V."/>
            <person name="Kim E."/>
            <person name="Raoult D."/>
            <person name="Santos L.M.A."/>
            <person name="Elias M."/>
        </authorList>
    </citation>
    <scope>NUCLEOTIDE SEQUENCE [LARGE SCALE GENOMIC DNA]</scope>
    <source>
        <strain evidence="4">CCALA 838</strain>
    </source>
</reference>
<dbReference type="AlphaFoldDB" id="A0A2P1P8G4"/>
<organism evidence="4 5">
    <name type="scientific">Candidatus Phycorickettsia trachydisci</name>
    <dbReference type="NCBI Taxonomy" id="2115978"/>
    <lineage>
        <taxon>Bacteria</taxon>
        <taxon>Pseudomonadati</taxon>
        <taxon>Pseudomonadota</taxon>
        <taxon>Alphaproteobacteria</taxon>
        <taxon>Rickettsiales</taxon>
        <taxon>Rickettsiaceae</taxon>
        <taxon>Candidatus Phycorickettsia</taxon>
    </lineage>
</organism>
<dbReference type="Proteomes" id="UP000241762">
    <property type="component" value="Chromosome"/>
</dbReference>
<dbReference type="InterPro" id="IPR004846">
    <property type="entry name" value="T2SS/T3SS_dom"/>
</dbReference>
<evidence type="ECO:0000259" key="2">
    <source>
        <dbReference type="Pfam" id="PF00263"/>
    </source>
</evidence>
<dbReference type="EMBL" id="CP027845">
    <property type="protein sequence ID" value="AVP87535.1"/>
    <property type="molecule type" value="Genomic_DNA"/>
</dbReference>
<feature type="domain" description="Secretin N-terminal" evidence="3">
    <location>
        <begin position="137"/>
        <end position="204"/>
    </location>
</feature>
<dbReference type="GO" id="GO:0015627">
    <property type="term" value="C:type II protein secretion system complex"/>
    <property type="evidence" value="ECO:0007669"/>
    <property type="project" value="TreeGrafter"/>
</dbReference>
<feature type="region of interest" description="Disordered" evidence="1">
    <location>
        <begin position="151"/>
        <end position="177"/>
    </location>
</feature>
<dbReference type="Pfam" id="PF07655">
    <property type="entry name" value="Secretin_N_2"/>
    <property type="match status" value="1"/>
</dbReference>
<name>A0A2P1P8G4_9RICK</name>
<dbReference type="KEGG" id="ptc:phytr_5930"/>
<proteinExistence type="predicted"/>
<keyword evidence="5" id="KW-1185">Reference proteome</keyword>
<dbReference type="GO" id="GO:0009306">
    <property type="term" value="P:protein secretion"/>
    <property type="evidence" value="ECO:0007669"/>
    <property type="project" value="InterPro"/>
</dbReference>
<evidence type="ECO:0000313" key="5">
    <source>
        <dbReference type="Proteomes" id="UP000241762"/>
    </source>
</evidence>
<feature type="domain" description="Type II/III secretion system secretin-like" evidence="2">
    <location>
        <begin position="324"/>
        <end position="506"/>
    </location>
</feature>
<dbReference type="GO" id="GO:0019867">
    <property type="term" value="C:outer membrane"/>
    <property type="evidence" value="ECO:0007669"/>
    <property type="project" value="InterPro"/>
</dbReference>
<sequence>MRNKLKIFLGILVLLFGCNKKFPKEFNQNIQDLNKFQTFTEVQGEAKPIETINAIKHRYCKRADIHFKELTFRNLSLLLSRIYNTQINITQNPDLLLTINYSNICLEDLLDQLGGLYNIGYAKSNFGYNLDYKTLKTKFFTINYHNFKRSGSSTTSIQGGSSLSSSTGGSNSGQTTIQTQTEDSFWNNIAQNLNILLGVVGQTNTALTSNPMASDGEPSFSIYKESGIIVVSAFPKAMKNVEKFINKVNKICSKQVHIEAKILEVTLSDEFSTGIDWNILETLRSGMTLTSSDSINSKLDMSMPSSRMTIKATNQNTFKSTIEALATQGKVSVLSSPKISVLNNQKAVFKFGEDQYHITGVTSSTSSSSNNNNNNNTNNAIATPTLTAMFSGISLDATPTITHNNQVIMHVHPTVTTINEEDRSFKLSGQESTIPLASVDTREADTVVKARNGDIIVVGGLMQNTVRMIRSGPATKIKFFERIFGTKQEHVERKELVLLLRPVVVDSETAKPDFSRYLLDEEGEILEPRPSIVEFDE</sequence>
<dbReference type="InterPro" id="IPR001775">
    <property type="entry name" value="GspD/PilQ"/>
</dbReference>
<dbReference type="RefSeq" id="WP_106874394.1">
    <property type="nucleotide sequence ID" value="NZ_CP027845.1"/>
</dbReference>